<dbReference type="SUPFAM" id="SSF81606">
    <property type="entry name" value="PP2C-like"/>
    <property type="match status" value="1"/>
</dbReference>
<evidence type="ECO:0000256" key="1">
    <source>
        <dbReference type="RuleBase" id="RU366020"/>
    </source>
</evidence>
<name>A0A2N9FAB0_FAGSY</name>
<dbReference type="GO" id="GO:0046872">
    <property type="term" value="F:metal ion binding"/>
    <property type="evidence" value="ECO:0007669"/>
    <property type="project" value="UniProtKB-UniRule"/>
</dbReference>
<dbReference type="GO" id="GO:0004722">
    <property type="term" value="F:protein serine/threonine phosphatase activity"/>
    <property type="evidence" value="ECO:0007669"/>
    <property type="project" value="UniProtKB-EC"/>
</dbReference>
<dbReference type="AlphaFoldDB" id="A0A2N9FAB0"/>
<accession>A0A2N9FAB0</accession>
<keyword evidence="1" id="KW-0464">Manganese</keyword>
<dbReference type="InterPro" id="IPR001932">
    <property type="entry name" value="PPM-type_phosphatase-like_dom"/>
</dbReference>
<keyword evidence="1" id="KW-0378">Hydrolase</keyword>
<dbReference type="SMART" id="SM00331">
    <property type="entry name" value="PP2C_SIG"/>
    <property type="match status" value="1"/>
</dbReference>
<evidence type="ECO:0000259" key="2">
    <source>
        <dbReference type="PROSITE" id="PS51746"/>
    </source>
</evidence>
<keyword evidence="1" id="KW-0460">Magnesium</keyword>
<dbReference type="Pfam" id="PF13672">
    <property type="entry name" value="PP2C_2"/>
    <property type="match status" value="1"/>
</dbReference>
<comment type="cofactor">
    <cofactor evidence="1">
        <name>Mn(2+)</name>
        <dbReference type="ChEBI" id="CHEBI:29035"/>
    </cofactor>
</comment>
<evidence type="ECO:0000313" key="3">
    <source>
        <dbReference type="EMBL" id="SPC83940.1"/>
    </source>
</evidence>
<dbReference type="Gene3D" id="3.60.40.10">
    <property type="entry name" value="PPM-type phosphatase domain"/>
    <property type="match status" value="2"/>
</dbReference>
<feature type="domain" description="PPM-type phosphatase" evidence="2">
    <location>
        <begin position="21"/>
        <end position="258"/>
    </location>
</feature>
<dbReference type="PANTHER" id="PTHR12320">
    <property type="entry name" value="PROTEIN PHOSPHATASE 2C"/>
    <property type="match status" value="1"/>
</dbReference>
<keyword evidence="1" id="KW-0904">Protein phosphatase</keyword>
<dbReference type="GO" id="GO:0009507">
    <property type="term" value="C:chloroplast"/>
    <property type="evidence" value="ECO:0007669"/>
    <property type="project" value="TreeGrafter"/>
</dbReference>
<comment type="catalytic activity">
    <reaction evidence="1">
        <text>O-phospho-L-seryl-[protein] + H2O = L-seryl-[protein] + phosphate</text>
        <dbReference type="Rhea" id="RHEA:20629"/>
        <dbReference type="Rhea" id="RHEA-COMP:9863"/>
        <dbReference type="Rhea" id="RHEA-COMP:11604"/>
        <dbReference type="ChEBI" id="CHEBI:15377"/>
        <dbReference type="ChEBI" id="CHEBI:29999"/>
        <dbReference type="ChEBI" id="CHEBI:43474"/>
        <dbReference type="ChEBI" id="CHEBI:83421"/>
        <dbReference type="EC" id="3.1.3.16"/>
    </reaction>
</comment>
<comment type="catalytic activity">
    <reaction evidence="1">
        <text>O-phospho-L-threonyl-[protein] + H2O = L-threonyl-[protein] + phosphate</text>
        <dbReference type="Rhea" id="RHEA:47004"/>
        <dbReference type="Rhea" id="RHEA-COMP:11060"/>
        <dbReference type="Rhea" id="RHEA-COMP:11605"/>
        <dbReference type="ChEBI" id="CHEBI:15377"/>
        <dbReference type="ChEBI" id="CHEBI:30013"/>
        <dbReference type="ChEBI" id="CHEBI:43474"/>
        <dbReference type="ChEBI" id="CHEBI:61977"/>
        <dbReference type="EC" id="3.1.3.16"/>
    </reaction>
</comment>
<dbReference type="EMBL" id="OIVN01000677">
    <property type="protein sequence ID" value="SPC83940.1"/>
    <property type="molecule type" value="Genomic_DNA"/>
</dbReference>
<dbReference type="SMART" id="SM00332">
    <property type="entry name" value="PP2Cc"/>
    <property type="match status" value="1"/>
</dbReference>
<keyword evidence="1" id="KW-0479">Metal-binding</keyword>
<dbReference type="PANTHER" id="PTHR12320:SF1">
    <property type="entry name" value="PROTEIN PHOSPHATASE PTC7 HOMOLOG"/>
    <property type="match status" value="1"/>
</dbReference>
<comment type="cofactor">
    <cofactor evidence="1">
        <name>Mg(2+)</name>
        <dbReference type="ChEBI" id="CHEBI:18420"/>
    </cofactor>
</comment>
<reference evidence="3" key="1">
    <citation type="submission" date="2018-02" db="EMBL/GenBank/DDBJ databases">
        <authorList>
            <person name="Cohen D.B."/>
            <person name="Kent A.D."/>
        </authorList>
    </citation>
    <scope>NUCLEOTIDE SEQUENCE</scope>
</reference>
<dbReference type="PROSITE" id="PS51746">
    <property type="entry name" value="PPM_2"/>
    <property type="match status" value="1"/>
</dbReference>
<sequence>MGLGSLTKFQGDFAIHGQGVRISNSKNNNGQALTGGEDAYFVACQNWLGVADGVGQWSLEGINAGWYARELLENCEKIVSDSKSVPMIKPEEVLIRSAAESQSPGSSTVLVAYFDGQVLHVANIGDSGFIVIRNGAVFKRSSAMVHEFNFPLQIERYDDPTEFIEGYKIDLDEGDVIVTATNGLFDNLYEKEIASVVSKSLQDSLKPQDIAEYLAMRAQEVGWSACARTPFADAAHAVGYVGYTGGKLDDVTVIVSLVQKRSSSNSQ</sequence>
<protein>
    <recommendedName>
        <fullName evidence="1">Protein phosphatase</fullName>
        <ecNumber evidence="1">3.1.3.16</ecNumber>
    </recommendedName>
</protein>
<organism evidence="3">
    <name type="scientific">Fagus sylvatica</name>
    <name type="common">Beechnut</name>
    <dbReference type="NCBI Taxonomy" id="28930"/>
    <lineage>
        <taxon>Eukaryota</taxon>
        <taxon>Viridiplantae</taxon>
        <taxon>Streptophyta</taxon>
        <taxon>Embryophyta</taxon>
        <taxon>Tracheophyta</taxon>
        <taxon>Spermatophyta</taxon>
        <taxon>Magnoliopsida</taxon>
        <taxon>eudicotyledons</taxon>
        <taxon>Gunneridae</taxon>
        <taxon>Pentapetalae</taxon>
        <taxon>rosids</taxon>
        <taxon>fabids</taxon>
        <taxon>Fagales</taxon>
        <taxon>Fagaceae</taxon>
        <taxon>Fagus</taxon>
    </lineage>
</organism>
<comment type="similarity">
    <text evidence="1">Belongs to the PP2C family.</text>
</comment>
<gene>
    <name evidence="3" type="ORF">FSB_LOCUS11822</name>
</gene>
<dbReference type="InterPro" id="IPR036457">
    <property type="entry name" value="PPM-type-like_dom_sf"/>
</dbReference>
<dbReference type="InterPro" id="IPR039123">
    <property type="entry name" value="PPTC7"/>
</dbReference>
<dbReference type="EC" id="3.1.3.16" evidence="1"/>
<proteinExistence type="inferred from homology"/>